<accession>A0A154W901</accession>
<dbReference type="Proteomes" id="UP000076400">
    <property type="component" value="Unassembled WGS sequence"/>
</dbReference>
<gene>
    <name evidence="2" type="ORF">AUP43_06445</name>
</gene>
<protein>
    <submittedName>
        <fullName evidence="2">Dihydrodipicolinate synthase family protein</fullName>
    </submittedName>
</protein>
<evidence type="ECO:0000313" key="2">
    <source>
        <dbReference type="EMBL" id="KZD10009.1"/>
    </source>
</evidence>
<keyword evidence="3" id="KW-1185">Reference proteome</keyword>
<keyword evidence="1" id="KW-0456">Lyase</keyword>
<dbReference type="OrthoDB" id="9778880at2"/>
<dbReference type="InterPro" id="IPR002220">
    <property type="entry name" value="DapA-like"/>
</dbReference>
<dbReference type="AlphaFoldDB" id="A0A154W901"/>
<sequence>MKTMPVTPDDLRRSVLAVPPLARNADLSLNKAANQALVKHLEAGGVSTLMYGGNANFYNIGAGEYPAVLDMLEEITGAQTWVIPSVGPDFGRALDQAKILRDRDFPTAMMLPLQFPGTPEGSENGIRRFVDAFGKPAIVYVKNEGVLNPENVARLVDDGLVAGIKYAIVREDPRKDAYLEELVKLVDRSYIISGIGERPAIVHLRDWGLNGFTSGSVCVGPAGSMALLRALKAKDYEQAEKIRANYIALEDLRDGLSPIRVLHEAVTLGGIGDMGPILPMLSNIGAEHHAAIQKAAKELLAYNAQMLAGAEKVPA</sequence>
<name>A0A154W901_9PROT</name>
<comment type="caution">
    <text evidence="2">The sequence shown here is derived from an EMBL/GenBank/DDBJ whole genome shotgun (WGS) entry which is preliminary data.</text>
</comment>
<dbReference type="SMART" id="SM01130">
    <property type="entry name" value="DHDPS"/>
    <property type="match status" value="1"/>
</dbReference>
<dbReference type="InterPro" id="IPR013785">
    <property type="entry name" value="Aldolase_TIM"/>
</dbReference>
<evidence type="ECO:0000256" key="1">
    <source>
        <dbReference type="ARBA" id="ARBA00023239"/>
    </source>
</evidence>
<reference evidence="2 3" key="1">
    <citation type="submission" date="2015-12" db="EMBL/GenBank/DDBJ databases">
        <title>Genome sequence of Oceanibaculum pacificum MCCC 1A02656.</title>
        <authorList>
            <person name="Lu L."/>
            <person name="Lai Q."/>
            <person name="Shao Z."/>
            <person name="Qian P."/>
        </authorList>
    </citation>
    <scope>NUCLEOTIDE SEQUENCE [LARGE SCALE GENOMIC DNA]</scope>
    <source>
        <strain evidence="2 3">MCCC 1A02656</strain>
    </source>
</reference>
<dbReference type="RefSeq" id="WP_067554033.1">
    <property type="nucleotide sequence ID" value="NZ_LPXN01000093.1"/>
</dbReference>
<dbReference type="STRING" id="580166.AUP43_06445"/>
<dbReference type="CDD" id="cd00408">
    <property type="entry name" value="DHDPS-like"/>
    <property type="match status" value="1"/>
</dbReference>
<evidence type="ECO:0000313" key="3">
    <source>
        <dbReference type="Proteomes" id="UP000076400"/>
    </source>
</evidence>
<dbReference type="Pfam" id="PF00701">
    <property type="entry name" value="DHDPS"/>
    <property type="match status" value="1"/>
</dbReference>
<proteinExistence type="predicted"/>
<dbReference type="GO" id="GO:0016829">
    <property type="term" value="F:lyase activity"/>
    <property type="evidence" value="ECO:0007669"/>
    <property type="project" value="UniProtKB-KW"/>
</dbReference>
<dbReference type="Gene3D" id="3.20.20.70">
    <property type="entry name" value="Aldolase class I"/>
    <property type="match status" value="1"/>
</dbReference>
<dbReference type="EMBL" id="LPXN01000093">
    <property type="protein sequence ID" value="KZD10009.1"/>
    <property type="molecule type" value="Genomic_DNA"/>
</dbReference>
<dbReference type="SUPFAM" id="SSF51569">
    <property type="entry name" value="Aldolase"/>
    <property type="match status" value="1"/>
</dbReference>
<organism evidence="2 3">
    <name type="scientific">Oceanibaculum pacificum</name>
    <dbReference type="NCBI Taxonomy" id="580166"/>
    <lineage>
        <taxon>Bacteria</taxon>
        <taxon>Pseudomonadati</taxon>
        <taxon>Pseudomonadota</taxon>
        <taxon>Alphaproteobacteria</taxon>
        <taxon>Rhodospirillales</taxon>
        <taxon>Oceanibaculaceae</taxon>
        <taxon>Oceanibaculum</taxon>
    </lineage>
</organism>